<evidence type="ECO:0000313" key="2">
    <source>
        <dbReference type="Proteomes" id="UP000045840"/>
    </source>
</evidence>
<gene>
    <name evidence="1" type="ORF">ERS008529_03918</name>
</gene>
<dbReference type="RefSeq" id="WP_049614777.1">
    <property type="nucleotide sequence ID" value="NZ_CQAZ01000046.1"/>
</dbReference>
<dbReference type="AlphaFoldDB" id="A0A0T9R3E1"/>
<evidence type="ECO:0000313" key="1">
    <source>
        <dbReference type="EMBL" id="CNI40240.1"/>
    </source>
</evidence>
<dbReference type="EMBL" id="CQAZ01000046">
    <property type="protein sequence ID" value="CNI40240.1"/>
    <property type="molecule type" value="Genomic_DNA"/>
</dbReference>
<name>A0A0T9R3E1_9GAMM</name>
<dbReference type="Proteomes" id="UP000045840">
    <property type="component" value="Unassembled WGS sequence"/>
</dbReference>
<protein>
    <submittedName>
        <fullName evidence="1">Uncharacterized protein</fullName>
    </submittedName>
</protein>
<dbReference type="STRING" id="1288385.ERS137968_04238"/>
<reference evidence="2" key="1">
    <citation type="submission" date="2015-03" db="EMBL/GenBank/DDBJ databases">
        <authorList>
            <consortium name="Pathogen Informatics"/>
        </authorList>
    </citation>
    <scope>NUCLEOTIDE SEQUENCE [LARGE SCALE GENOMIC DNA]</scope>
    <source>
        <strain evidence="2">A125KOH2</strain>
    </source>
</reference>
<sequence>MNCHENKMPVTEVDVVDENSLSSEPELKATEKTAREFICGKKMRSDPSEIKGWQHLAACVDERIKRYPASRTVTQRTVYRWENLERDETYTHIATGVHGYESLCCSEMLAEKVESAYILAAGKVTCPLCRMIWQDCQAFTNEDFRVEK</sequence>
<proteinExistence type="predicted"/>
<accession>A0A0T9R3E1</accession>
<organism evidence="1 2">
    <name type="scientific">Yersinia pekkanenii</name>
    <dbReference type="NCBI Taxonomy" id="1288385"/>
    <lineage>
        <taxon>Bacteria</taxon>
        <taxon>Pseudomonadati</taxon>
        <taxon>Pseudomonadota</taxon>
        <taxon>Gammaproteobacteria</taxon>
        <taxon>Enterobacterales</taxon>
        <taxon>Yersiniaceae</taxon>
        <taxon>Yersinia</taxon>
    </lineage>
</organism>